<evidence type="ECO:0000256" key="1">
    <source>
        <dbReference type="SAM" id="MobiDB-lite"/>
    </source>
</evidence>
<feature type="signal peptide" evidence="2">
    <location>
        <begin position="1"/>
        <end position="20"/>
    </location>
</feature>
<protein>
    <submittedName>
        <fullName evidence="3">Uncharacterized protein</fullName>
    </submittedName>
</protein>
<organism evidence="3 4">
    <name type="scientific">Postia placenta MAD-698-R-SB12</name>
    <dbReference type="NCBI Taxonomy" id="670580"/>
    <lineage>
        <taxon>Eukaryota</taxon>
        <taxon>Fungi</taxon>
        <taxon>Dikarya</taxon>
        <taxon>Basidiomycota</taxon>
        <taxon>Agaricomycotina</taxon>
        <taxon>Agaricomycetes</taxon>
        <taxon>Polyporales</taxon>
        <taxon>Adustoporiaceae</taxon>
        <taxon>Rhodonia</taxon>
    </lineage>
</organism>
<feature type="compositionally biased region" description="Basic and acidic residues" evidence="1">
    <location>
        <begin position="57"/>
        <end position="67"/>
    </location>
</feature>
<gene>
    <name evidence="3" type="ORF">POSPLADRAFT_1069741</name>
</gene>
<feature type="chain" id="PRO_5010868252" evidence="2">
    <location>
        <begin position="21"/>
        <end position="323"/>
    </location>
</feature>
<dbReference type="AlphaFoldDB" id="A0A1X6N7H3"/>
<dbReference type="RefSeq" id="XP_024341328.1">
    <property type="nucleotide sequence ID" value="XM_024482366.1"/>
</dbReference>
<feature type="compositionally biased region" description="Basic residues" evidence="1">
    <location>
        <begin position="155"/>
        <end position="168"/>
    </location>
</feature>
<feature type="compositionally biased region" description="Low complexity" evidence="1">
    <location>
        <begin position="221"/>
        <end position="238"/>
    </location>
</feature>
<feature type="compositionally biased region" description="Low complexity" evidence="1">
    <location>
        <begin position="96"/>
        <end position="110"/>
    </location>
</feature>
<dbReference type="GeneID" id="36327316"/>
<feature type="compositionally biased region" description="Basic and acidic residues" evidence="1">
    <location>
        <begin position="143"/>
        <end position="154"/>
    </location>
</feature>
<reference evidence="3 4" key="1">
    <citation type="submission" date="2017-04" db="EMBL/GenBank/DDBJ databases">
        <title>Genome Sequence of the Model Brown-Rot Fungus Postia placenta SB12.</title>
        <authorList>
            <consortium name="DOE Joint Genome Institute"/>
            <person name="Gaskell J."/>
            <person name="Kersten P."/>
            <person name="Larrondo L.F."/>
            <person name="Canessa P."/>
            <person name="Martinez D."/>
            <person name="Hibbett D."/>
            <person name="Schmoll M."/>
            <person name="Kubicek C.P."/>
            <person name="Martinez A.T."/>
            <person name="Yadav J."/>
            <person name="Master E."/>
            <person name="Magnuson J.K."/>
            <person name="James T."/>
            <person name="Yaver D."/>
            <person name="Berka R."/>
            <person name="Labutti K."/>
            <person name="Lipzen A."/>
            <person name="Aerts A."/>
            <person name="Barry K."/>
            <person name="Henrissat B."/>
            <person name="Blanchette R."/>
            <person name="Grigoriev I."/>
            <person name="Cullen D."/>
        </authorList>
    </citation>
    <scope>NUCLEOTIDE SEQUENCE [LARGE SCALE GENOMIC DNA]</scope>
    <source>
        <strain evidence="3 4">MAD-698-R-SB12</strain>
    </source>
</reference>
<proteinExistence type="predicted"/>
<accession>A0A1X6N7H3</accession>
<sequence>MRSSTILAAAVVIAAPLASALPFPFPPANGNEAAVLPAEPQGEPHQHEAHRRPHGHKDHEKDDHERYAVQGQQEPEEKPHVSRAIAEIFARAIAEDAQNQQQAQQVSAKAHQLKQKEGANDRYPQNGEGREGQGRKNRKGKKLHDGKYREGKEGGKRRKGQGRKKGSKEHKAGEPDERKGQRKPKQMQGQRRPESEGAHTDDRKPHREGAQENGRKPESVPARTNAATRPAPAAQNQPSTPEKQTAQKVARAVYDVYEQVERRGKKIDKATAGVGLVSDIASAAESVHDAWSSWRNKDTAQRRALFDLELDEFARRSFFNELD</sequence>
<keyword evidence="4" id="KW-1185">Reference proteome</keyword>
<evidence type="ECO:0000313" key="3">
    <source>
        <dbReference type="EMBL" id="OSX64534.1"/>
    </source>
</evidence>
<keyword evidence="2" id="KW-0732">Signal</keyword>
<dbReference type="EMBL" id="KZ110594">
    <property type="protein sequence ID" value="OSX64534.1"/>
    <property type="molecule type" value="Genomic_DNA"/>
</dbReference>
<feature type="compositionally biased region" description="Basic and acidic residues" evidence="1">
    <location>
        <begin position="169"/>
        <end position="179"/>
    </location>
</feature>
<feature type="region of interest" description="Disordered" evidence="1">
    <location>
        <begin position="96"/>
        <end position="247"/>
    </location>
</feature>
<feature type="compositionally biased region" description="Basic and acidic residues" evidence="1">
    <location>
        <begin position="191"/>
        <end position="218"/>
    </location>
</feature>
<name>A0A1X6N7H3_9APHY</name>
<evidence type="ECO:0000256" key="2">
    <source>
        <dbReference type="SAM" id="SignalP"/>
    </source>
</evidence>
<evidence type="ECO:0000313" key="4">
    <source>
        <dbReference type="Proteomes" id="UP000194127"/>
    </source>
</evidence>
<dbReference type="Proteomes" id="UP000194127">
    <property type="component" value="Unassembled WGS sequence"/>
</dbReference>
<feature type="region of interest" description="Disordered" evidence="1">
    <location>
        <begin position="32"/>
        <end position="84"/>
    </location>
</feature>